<evidence type="ECO:0000256" key="1">
    <source>
        <dbReference type="ARBA" id="ARBA00006068"/>
    </source>
</evidence>
<feature type="transmembrane region" description="Helical" evidence="3">
    <location>
        <begin position="6"/>
        <end position="26"/>
    </location>
</feature>
<sequence>MPPSAAGWAVISTVFPAAFPIIMLVPSSLRPLARHAAQDLARHTGRTILLVLLSVVLFATSFAAISYHDLQSQVNRIDVNNLLGTDRPTRADADTGGEAVADSYAGRAVNILVMGTDTRAGANNIDGADGSEDVAVARSDTAMILHVSADRSRIEVVSIPRDTLLDIPKCMQADGTESHAQDDTMFNTAFSNGAGENSSPEAVAAGAACTIKTVEQLTGIFIDEYMVVDFSGLSTMVDALGGVQVYVEEDIYDPDHTGLELEAGCYHMDGLTAVQYARVRYGVGYDGSDLNRIGRQQNLMAAMLRTAQQKNLLTSATDLYSFARSALATLTTSPGIGELTTLAGLAQSIASIGMDNVRFVTMPVAPAPSDPDNRVVPSWEAEAVWDALINDTPVPDESVTVQGDGGVPSDSASTDAPGSADGSTDEGTPEEDAQVGAPPTEDPAAACYNLQH</sequence>
<feature type="transmembrane region" description="Helical" evidence="3">
    <location>
        <begin position="47"/>
        <end position="67"/>
    </location>
</feature>
<dbReference type="NCBIfam" id="TIGR00350">
    <property type="entry name" value="lytR_cpsA_psr"/>
    <property type="match status" value="1"/>
</dbReference>
<dbReference type="InterPro" id="IPR050922">
    <property type="entry name" value="LytR/CpsA/Psr_CW_biosynth"/>
</dbReference>
<keyword evidence="3" id="KW-0812">Transmembrane</keyword>
<dbReference type="EMBL" id="CP063989">
    <property type="protein sequence ID" value="QPL05801.1"/>
    <property type="molecule type" value="Genomic_DNA"/>
</dbReference>
<dbReference type="PANTHER" id="PTHR33392">
    <property type="entry name" value="POLYISOPRENYL-TEICHOIC ACID--PEPTIDOGLYCAN TEICHOIC ACID TRANSFERASE TAGU"/>
    <property type="match status" value="1"/>
</dbReference>
<dbReference type="AlphaFoldDB" id="A0A7T0LLU4"/>
<keyword evidence="6" id="KW-1185">Reference proteome</keyword>
<dbReference type="Gene3D" id="3.40.630.190">
    <property type="entry name" value="LCP protein"/>
    <property type="match status" value="1"/>
</dbReference>
<feature type="domain" description="Cell envelope-related transcriptional attenuator" evidence="4">
    <location>
        <begin position="138"/>
        <end position="308"/>
    </location>
</feature>
<keyword evidence="3" id="KW-1133">Transmembrane helix</keyword>
<feature type="compositionally biased region" description="Polar residues" evidence="2">
    <location>
        <begin position="410"/>
        <end position="422"/>
    </location>
</feature>
<organism evidence="5 6">
    <name type="scientific">Actinomyces respiraculi</name>
    <dbReference type="NCBI Taxonomy" id="2744574"/>
    <lineage>
        <taxon>Bacteria</taxon>
        <taxon>Bacillati</taxon>
        <taxon>Actinomycetota</taxon>
        <taxon>Actinomycetes</taxon>
        <taxon>Actinomycetales</taxon>
        <taxon>Actinomycetaceae</taxon>
        <taxon>Actinomyces</taxon>
    </lineage>
</organism>
<dbReference type="InterPro" id="IPR004474">
    <property type="entry name" value="LytR_CpsA_psr"/>
</dbReference>
<gene>
    <name evidence="5" type="ORF">ID810_02150</name>
</gene>
<feature type="compositionally biased region" description="Acidic residues" evidence="2">
    <location>
        <begin position="423"/>
        <end position="433"/>
    </location>
</feature>
<proteinExistence type="inferred from homology"/>
<dbReference type="Pfam" id="PF03816">
    <property type="entry name" value="LytR_cpsA_psr"/>
    <property type="match status" value="1"/>
</dbReference>
<reference evidence="5 6" key="1">
    <citation type="submission" date="2020-11" db="EMBL/GenBank/DDBJ databases">
        <title>Actinomyces sp. ZJ750.</title>
        <authorList>
            <person name="Zhou J."/>
        </authorList>
    </citation>
    <scope>NUCLEOTIDE SEQUENCE [LARGE SCALE GENOMIC DNA]</scope>
    <source>
        <strain evidence="5 6">ZJ750</strain>
    </source>
</reference>
<dbReference type="Proteomes" id="UP000594637">
    <property type="component" value="Chromosome"/>
</dbReference>
<evidence type="ECO:0000259" key="4">
    <source>
        <dbReference type="Pfam" id="PF03816"/>
    </source>
</evidence>
<feature type="region of interest" description="Disordered" evidence="2">
    <location>
        <begin position="393"/>
        <end position="452"/>
    </location>
</feature>
<keyword evidence="3" id="KW-0472">Membrane</keyword>
<dbReference type="PANTHER" id="PTHR33392:SF6">
    <property type="entry name" value="POLYISOPRENYL-TEICHOIC ACID--PEPTIDOGLYCAN TEICHOIC ACID TRANSFERASE TAGU"/>
    <property type="match status" value="1"/>
</dbReference>
<name>A0A7T0LLU4_9ACTO</name>
<evidence type="ECO:0000313" key="5">
    <source>
        <dbReference type="EMBL" id="QPL05801.1"/>
    </source>
</evidence>
<protein>
    <submittedName>
        <fullName evidence="5">LCP family protein</fullName>
    </submittedName>
</protein>
<evidence type="ECO:0000256" key="3">
    <source>
        <dbReference type="SAM" id="Phobius"/>
    </source>
</evidence>
<evidence type="ECO:0000256" key="2">
    <source>
        <dbReference type="SAM" id="MobiDB-lite"/>
    </source>
</evidence>
<accession>A0A7T0LLU4</accession>
<dbReference type="KEGG" id="arep:ID810_02150"/>
<comment type="similarity">
    <text evidence="1">Belongs to the LytR/CpsA/Psr (LCP) family.</text>
</comment>
<evidence type="ECO:0000313" key="6">
    <source>
        <dbReference type="Proteomes" id="UP000594637"/>
    </source>
</evidence>